<organism evidence="1 2">
    <name type="scientific">Sporomusa ovata</name>
    <dbReference type="NCBI Taxonomy" id="2378"/>
    <lineage>
        <taxon>Bacteria</taxon>
        <taxon>Bacillati</taxon>
        <taxon>Bacillota</taxon>
        <taxon>Negativicutes</taxon>
        <taxon>Selenomonadales</taxon>
        <taxon>Sporomusaceae</taxon>
        <taxon>Sporomusa</taxon>
    </lineage>
</organism>
<name>A0A0U1KSS9_9FIRM</name>
<dbReference type="EMBL" id="CTRP01000003">
    <property type="protein sequence ID" value="CQR70478.1"/>
    <property type="molecule type" value="Genomic_DNA"/>
</dbReference>
<accession>A0A0U1KSS9</accession>
<gene>
    <name evidence="1" type="ORF">SpAn4DRAFT_1447</name>
</gene>
<evidence type="ECO:0000313" key="2">
    <source>
        <dbReference type="Proteomes" id="UP000049855"/>
    </source>
</evidence>
<protein>
    <submittedName>
        <fullName evidence="1">Uncharacterized protein</fullName>
    </submittedName>
</protein>
<keyword evidence="2" id="KW-1185">Reference proteome</keyword>
<evidence type="ECO:0000313" key="1">
    <source>
        <dbReference type="EMBL" id="CQR70478.1"/>
    </source>
</evidence>
<dbReference type="Proteomes" id="UP000049855">
    <property type="component" value="Unassembled WGS sequence"/>
</dbReference>
<dbReference type="RefSeq" id="WP_021169212.1">
    <property type="nucleotide sequence ID" value="NZ_CTRP01000003.1"/>
</dbReference>
<proteinExistence type="predicted"/>
<reference evidence="2" key="1">
    <citation type="submission" date="2015-03" db="EMBL/GenBank/DDBJ databases">
        <authorList>
            <person name="Nijsse Bart"/>
        </authorList>
    </citation>
    <scope>NUCLEOTIDE SEQUENCE [LARGE SCALE GENOMIC DNA]</scope>
</reference>
<sequence length="267" mass="30889">MEDSNKEIREKSATENVDGLAKQLSKNWTSVKNSRNSWDFRSFDKALAAYSGGVDELTRSWSVYEQALKQEMEQSGRYVESQEYSQELEQALLAAQIPLQGTFPQYEFVPFKLTVAVEEKEIRLAIGRKQEKTVAMQPKQVAKWVATKYQKLIGKRFDGAGFMRELLGAYKVANKLAYREGQVLWGRAVALDELYELLTLKRGSRQEYPKPLFLFELGRLKEQFEMKLDEYQFEFGFPRKQEKAVTIVDSRGRESRVSSLTIHKVVE</sequence>
<dbReference type="AlphaFoldDB" id="A0A0U1KSS9"/>